<reference evidence="2 3" key="2">
    <citation type="submission" date="2020-03" db="EMBL/GenBank/DDBJ databases">
        <authorList>
            <person name="Ichikawa N."/>
            <person name="Kimura A."/>
            <person name="Kitahashi Y."/>
            <person name="Uohara A."/>
        </authorList>
    </citation>
    <scope>NUCLEOTIDE SEQUENCE [LARGE SCALE GENOMIC DNA]</scope>
    <source>
        <strain evidence="2 3">NBRC 105367</strain>
    </source>
</reference>
<evidence type="ECO:0000256" key="1">
    <source>
        <dbReference type="SAM" id="MobiDB-lite"/>
    </source>
</evidence>
<dbReference type="Proteomes" id="UP000503011">
    <property type="component" value="Chromosome"/>
</dbReference>
<accession>A0A6F8YXG0</accession>
<keyword evidence="3" id="KW-1185">Reference proteome</keyword>
<dbReference type="KEGG" id="psuu:Psuf_081680"/>
<protein>
    <recommendedName>
        <fullName evidence="4">DUF2267 domain-containing protein</fullName>
    </recommendedName>
</protein>
<evidence type="ECO:0000313" key="2">
    <source>
        <dbReference type="EMBL" id="BCB90855.1"/>
    </source>
</evidence>
<evidence type="ECO:0000313" key="3">
    <source>
        <dbReference type="Proteomes" id="UP000503011"/>
    </source>
</evidence>
<feature type="region of interest" description="Disordered" evidence="1">
    <location>
        <begin position="131"/>
        <end position="155"/>
    </location>
</feature>
<dbReference type="Pfam" id="PF10025">
    <property type="entry name" value="DUF2267"/>
    <property type="match status" value="1"/>
</dbReference>
<dbReference type="RefSeq" id="WP_173163312.1">
    <property type="nucleotide sequence ID" value="NZ_AP022871.1"/>
</dbReference>
<dbReference type="Gene3D" id="1.10.490.110">
    <property type="entry name" value="Uncharacterized conserved protein DUF2267"/>
    <property type="match status" value="1"/>
</dbReference>
<name>A0A6F8YXG0_9ACTN</name>
<sequence length="155" mass="16941">MSDLITAHVRPHLEPGDERAGADHIVHAVLRALGDRLPAGEAAYLADGLPAALRPYVRHPGEPSTWDDGPRNREDPLPRIALACDTDEEQARRYARMVLAELAVAVPPSAMYDAQVQLPDDVRELFPTRARRRPPAVGAQVIRSASPPTPRRGGR</sequence>
<proteinExistence type="predicted"/>
<reference evidence="2 3" key="1">
    <citation type="submission" date="2020-03" db="EMBL/GenBank/DDBJ databases">
        <title>Whole genome shotgun sequence of Phytohabitans suffuscus NBRC 105367.</title>
        <authorList>
            <person name="Komaki H."/>
            <person name="Tamura T."/>
        </authorList>
    </citation>
    <scope>NUCLEOTIDE SEQUENCE [LARGE SCALE GENOMIC DNA]</scope>
    <source>
        <strain evidence="2 3">NBRC 105367</strain>
    </source>
</reference>
<dbReference type="EMBL" id="AP022871">
    <property type="protein sequence ID" value="BCB90855.1"/>
    <property type="molecule type" value="Genomic_DNA"/>
</dbReference>
<evidence type="ECO:0008006" key="4">
    <source>
        <dbReference type="Google" id="ProtNLM"/>
    </source>
</evidence>
<organism evidence="2 3">
    <name type="scientific">Phytohabitans suffuscus</name>
    <dbReference type="NCBI Taxonomy" id="624315"/>
    <lineage>
        <taxon>Bacteria</taxon>
        <taxon>Bacillati</taxon>
        <taxon>Actinomycetota</taxon>
        <taxon>Actinomycetes</taxon>
        <taxon>Micromonosporales</taxon>
        <taxon>Micromonosporaceae</taxon>
    </lineage>
</organism>
<dbReference type="InterPro" id="IPR018727">
    <property type="entry name" value="DUF2267"/>
</dbReference>
<gene>
    <name evidence="2" type="ORF">Psuf_081680</name>
</gene>
<dbReference type="InterPro" id="IPR038282">
    <property type="entry name" value="DUF2267_sf"/>
</dbReference>
<dbReference type="AlphaFoldDB" id="A0A6F8YXG0"/>